<feature type="transmembrane region" description="Helical" evidence="1">
    <location>
        <begin position="12"/>
        <end position="31"/>
    </location>
</feature>
<comment type="caution">
    <text evidence="2">The sequence shown here is derived from an EMBL/GenBank/DDBJ whole genome shotgun (WGS) entry which is preliminary data.</text>
</comment>
<feature type="transmembrane region" description="Helical" evidence="1">
    <location>
        <begin position="60"/>
        <end position="80"/>
    </location>
</feature>
<evidence type="ECO:0000313" key="2">
    <source>
        <dbReference type="EMBL" id="PRQ08528.1"/>
    </source>
</evidence>
<keyword evidence="1" id="KW-0472">Membrane</keyword>
<evidence type="ECO:0000256" key="1">
    <source>
        <dbReference type="SAM" id="Phobius"/>
    </source>
</evidence>
<evidence type="ECO:0000313" key="3">
    <source>
        <dbReference type="Proteomes" id="UP000238823"/>
    </source>
</evidence>
<accession>A0A2S9YTW5</accession>
<dbReference type="EMBL" id="PVNL01000041">
    <property type="protein sequence ID" value="PRQ08528.1"/>
    <property type="molecule type" value="Genomic_DNA"/>
</dbReference>
<dbReference type="RefSeq" id="WP_106088839.1">
    <property type="nucleotide sequence ID" value="NZ_PVNL01000041.1"/>
</dbReference>
<proteinExistence type="predicted"/>
<feature type="transmembrane region" description="Helical" evidence="1">
    <location>
        <begin position="92"/>
        <end position="120"/>
    </location>
</feature>
<reference evidence="2 3" key="1">
    <citation type="submission" date="2018-03" db="EMBL/GenBank/DDBJ databases">
        <title>Draft Genome Sequences of the Obligatory Marine Myxobacteria Enhygromyxa salina SWB007.</title>
        <authorList>
            <person name="Poehlein A."/>
            <person name="Moghaddam J.A."/>
            <person name="Harms H."/>
            <person name="Alanjari M."/>
            <person name="Koenig G.M."/>
            <person name="Daniel R."/>
            <person name="Schaeberle T.F."/>
        </authorList>
    </citation>
    <scope>NUCLEOTIDE SEQUENCE [LARGE SCALE GENOMIC DNA]</scope>
    <source>
        <strain evidence="2 3">SWB007</strain>
    </source>
</reference>
<protein>
    <submittedName>
        <fullName evidence="2">Uncharacterized protein</fullName>
    </submittedName>
</protein>
<keyword evidence="1" id="KW-1133">Transmembrane helix</keyword>
<sequence>MFADLETKGARKAVWFTLGGAMLMVACYWGLRYFVHAAAGAVDVGARSSGDAIGHAGAPLALGLTLGMVLFYMGAVRLVVGPKIDAIEFKRLTAAGLVYALGFAVCVGLVGWLVVGFFGLDPFG</sequence>
<dbReference type="Proteomes" id="UP000238823">
    <property type="component" value="Unassembled WGS sequence"/>
</dbReference>
<dbReference type="AlphaFoldDB" id="A0A2S9YTW5"/>
<organism evidence="2 3">
    <name type="scientific">Enhygromyxa salina</name>
    <dbReference type="NCBI Taxonomy" id="215803"/>
    <lineage>
        <taxon>Bacteria</taxon>
        <taxon>Pseudomonadati</taxon>
        <taxon>Myxococcota</taxon>
        <taxon>Polyangia</taxon>
        <taxon>Nannocystales</taxon>
        <taxon>Nannocystaceae</taxon>
        <taxon>Enhygromyxa</taxon>
    </lineage>
</organism>
<keyword evidence="1" id="KW-0812">Transmembrane</keyword>
<gene>
    <name evidence="2" type="ORF">ENSA7_18140</name>
</gene>
<name>A0A2S9YTW5_9BACT</name>